<feature type="transmembrane region" description="Helical" evidence="13">
    <location>
        <begin position="12"/>
        <end position="31"/>
    </location>
</feature>
<dbReference type="Pfam" id="PF00015">
    <property type="entry name" value="MCPsignal"/>
    <property type="match status" value="1"/>
</dbReference>
<comment type="subcellular location">
    <subcellularLocation>
        <location evidence="1">Cell inner membrane</location>
        <topology evidence="1">Multi-pass membrane protein</topology>
    </subcellularLocation>
</comment>
<gene>
    <name evidence="16" type="ORF">SAMN02745119_00697</name>
</gene>
<feature type="coiled-coil region" evidence="12">
    <location>
        <begin position="522"/>
        <end position="549"/>
    </location>
</feature>
<evidence type="ECO:0000256" key="5">
    <source>
        <dbReference type="ARBA" id="ARBA00022519"/>
    </source>
</evidence>
<keyword evidence="4" id="KW-0145">Chemotaxis</keyword>
<keyword evidence="2" id="KW-1003">Cell membrane</keyword>
<evidence type="ECO:0000256" key="6">
    <source>
        <dbReference type="ARBA" id="ARBA00022692"/>
    </source>
</evidence>
<dbReference type="Proteomes" id="UP000190102">
    <property type="component" value="Unassembled WGS sequence"/>
</dbReference>
<keyword evidence="9 11" id="KW-0807">Transducer</keyword>
<keyword evidence="6 13" id="KW-0812">Transmembrane</keyword>
<dbReference type="GO" id="GO:0007165">
    <property type="term" value="P:signal transduction"/>
    <property type="evidence" value="ECO:0007669"/>
    <property type="project" value="UniProtKB-KW"/>
</dbReference>
<evidence type="ECO:0000259" key="15">
    <source>
        <dbReference type="PROSITE" id="PS50885"/>
    </source>
</evidence>
<dbReference type="PANTHER" id="PTHR32089:SF112">
    <property type="entry name" value="LYSOZYME-LIKE PROTEIN-RELATED"/>
    <property type="match status" value="1"/>
</dbReference>
<evidence type="ECO:0000259" key="14">
    <source>
        <dbReference type="PROSITE" id="PS50111"/>
    </source>
</evidence>
<dbReference type="GO" id="GO:0004888">
    <property type="term" value="F:transmembrane signaling receptor activity"/>
    <property type="evidence" value="ECO:0007669"/>
    <property type="project" value="InterPro"/>
</dbReference>
<evidence type="ECO:0000313" key="16">
    <source>
        <dbReference type="EMBL" id="SJZ48049.1"/>
    </source>
</evidence>
<evidence type="ECO:0000256" key="11">
    <source>
        <dbReference type="PROSITE-ProRule" id="PRU00284"/>
    </source>
</evidence>
<protein>
    <submittedName>
        <fullName evidence="16">Methyl-accepting chemotaxis sensory transducer with TarH sensor</fullName>
    </submittedName>
</protein>
<evidence type="ECO:0000256" key="9">
    <source>
        <dbReference type="ARBA" id="ARBA00023224"/>
    </source>
</evidence>
<evidence type="ECO:0000256" key="4">
    <source>
        <dbReference type="ARBA" id="ARBA00022500"/>
    </source>
</evidence>
<name>A0A1T4L029_9BACT</name>
<dbReference type="CDD" id="cd06225">
    <property type="entry name" value="HAMP"/>
    <property type="match status" value="1"/>
</dbReference>
<sequence length="549" mass="59118">MNLSIKMRIMIIMLVGWLSILVVGVVALFGLHSSDKSIETLYKERMGRLTDISRVMSLMRDNRIQLLLALQHDPSNAVILKLHDHALEMHIEQVTKNIQEITTIWDSFMKRPMTPEGKQQAEDFAAKRKQFVVEGLKPTQEAITAGRYSEATELTLKKINPLFKVADEAATLLYNRQTQQAKAAFEQAQSQYKTILTITIAAVVISVLISGLLGFMIIRAISSATTTLISASNAMAQGDLTQRANLTTGDELGTIAKAFDAMAVSFTDIIRLVSDTSLQVAAAANQLQANSTRIATGAEEVAAQTITVATAGEEMAATSGDIAQNCMGAAESAQQATSTTRDGFAIVQHTVEGIVTRGERTKENAGIVARLGERSDQIGAIVATIEDIADQTNLLALNAAIEAARAGEMGRGFAVVADEVRALAERTTKATKEISEMIKAIQQETKVAITSMEAGVKGTEQGAAEAAELESALQNILDRVSMVTDQISQIATAAEEQTATTSEISSNIQQITEVVQETAHGAQESATAAHQLNSNAEELQRLVRQFKFQ</sequence>
<dbReference type="InterPro" id="IPR003122">
    <property type="entry name" value="Tar_rcpt_lig-bd"/>
</dbReference>
<dbReference type="SMART" id="SM00283">
    <property type="entry name" value="MA"/>
    <property type="match status" value="1"/>
</dbReference>
<dbReference type="PROSITE" id="PS50885">
    <property type="entry name" value="HAMP"/>
    <property type="match status" value="1"/>
</dbReference>
<dbReference type="Gene3D" id="1.10.287.950">
    <property type="entry name" value="Methyl-accepting chemotaxis protein"/>
    <property type="match status" value="1"/>
</dbReference>
<reference evidence="17" key="1">
    <citation type="submission" date="2017-02" db="EMBL/GenBank/DDBJ databases">
        <authorList>
            <person name="Varghese N."/>
            <person name="Submissions S."/>
        </authorList>
    </citation>
    <scope>NUCLEOTIDE SEQUENCE [LARGE SCALE GENOMIC DNA]</scope>
    <source>
        <strain evidence="17">ATCC BAA-34</strain>
    </source>
</reference>
<dbReference type="EMBL" id="FUWR01000002">
    <property type="protein sequence ID" value="SJZ48049.1"/>
    <property type="molecule type" value="Genomic_DNA"/>
</dbReference>
<dbReference type="SMART" id="SM00304">
    <property type="entry name" value="HAMP"/>
    <property type="match status" value="1"/>
</dbReference>
<accession>A0A1T4L029</accession>
<dbReference type="AlphaFoldDB" id="A0A1T4L029"/>
<evidence type="ECO:0000313" key="17">
    <source>
        <dbReference type="Proteomes" id="UP000190102"/>
    </source>
</evidence>
<organism evidence="16 17">
    <name type="scientific">Trichlorobacter thiogenes</name>
    <dbReference type="NCBI Taxonomy" id="115783"/>
    <lineage>
        <taxon>Bacteria</taxon>
        <taxon>Pseudomonadati</taxon>
        <taxon>Thermodesulfobacteriota</taxon>
        <taxon>Desulfuromonadia</taxon>
        <taxon>Geobacterales</taxon>
        <taxon>Geobacteraceae</taxon>
        <taxon>Trichlorobacter</taxon>
    </lineage>
</organism>
<keyword evidence="3" id="KW-0488">Methylation</keyword>
<dbReference type="InterPro" id="IPR004089">
    <property type="entry name" value="MCPsignal_dom"/>
</dbReference>
<dbReference type="GO" id="GO:0005886">
    <property type="term" value="C:plasma membrane"/>
    <property type="evidence" value="ECO:0007669"/>
    <property type="project" value="UniProtKB-SubCell"/>
</dbReference>
<dbReference type="STRING" id="115783.SAMN02745119_00697"/>
<evidence type="ECO:0000256" key="12">
    <source>
        <dbReference type="SAM" id="Coils"/>
    </source>
</evidence>
<evidence type="ECO:0000256" key="13">
    <source>
        <dbReference type="SAM" id="Phobius"/>
    </source>
</evidence>
<dbReference type="RefSeq" id="WP_244161344.1">
    <property type="nucleotide sequence ID" value="NZ_FUWR01000002.1"/>
</dbReference>
<keyword evidence="17" id="KW-1185">Reference proteome</keyword>
<feature type="domain" description="Methyl-accepting transducer" evidence="14">
    <location>
        <begin position="276"/>
        <end position="512"/>
    </location>
</feature>
<keyword evidence="8 13" id="KW-0472">Membrane</keyword>
<evidence type="ECO:0000256" key="8">
    <source>
        <dbReference type="ARBA" id="ARBA00023136"/>
    </source>
</evidence>
<feature type="transmembrane region" description="Helical" evidence="13">
    <location>
        <begin position="195"/>
        <end position="218"/>
    </location>
</feature>
<keyword evidence="5" id="KW-0997">Cell inner membrane</keyword>
<comment type="similarity">
    <text evidence="10">Belongs to the methyl-accepting chemotaxis (MCP) protein family.</text>
</comment>
<evidence type="ECO:0000256" key="2">
    <source>
        <dbReference type="ARBA" id="ARBA00022475"/>
    </source>
</evidence>
<dbReference type="Pfam" id="PF02203">
    <property type="entry name" value="TarH"/>
    <property type="match status" value="1"/>
</dbReference>
<dbReference type="CDD" id="cd11386">
    <property type="entry name" value="MCP_signal"/>
    <property type="match status" value="1"/>
</dbReference>
<proteinExistence type="inferred from homology"/>
<evidence type="ECO:0000256" key="3">
    <source>
        <dbReference type="ARBA" id="ARBA00022481"/>
    </source>
</evidence>
<keyword evidence="7 13" id="KW-1133">Transmembrane helix</keyword>
<evidence type="ECO:0000256" key="7">
    <source>
        <dbReference type="ARBA" id="ARBA00022989"/>
    </source>
</evidence>
<dbReference type="InterPro" id="IPR004090">
    <property type="entry name" value="Chemotax_Me-accpt_rcpt"/>
</dbReference>
<dbReference type="Pfam" id="PF00672">
    <property type="entry name" value="HAMP"/>
    <property type="match status" value="1"/>
</dbReference>
<dbReference type="FunFam" id="1.10.287.950:FF:000001">
    <property type="entry name" value="Methyl-accepting chemotaxis sensory transducer"/>
    <property type="match status" value="1"/>
</dbReference>
<dbReference type="PROSITE" id="PS50111">
    <property type="entry name" value="CHEMOTAXIS_TRANSDUC_2"/>
    <property type="match status" value="1"/>
</dbReference>
<dbReference type="PANTHER" id="PTHR32089">
    <property type="entry name" value="METHYL-ACCEPTING CHEMOTAXIS PROTEIN MCPB"/>
    <property type="match status" value="1"/>
</dbReference>
<dbReference type="InterPro" id="IPR003660">
    <property type="entry name" value="HAMP_dom"/>
</dbReference>
<keyword evidence="12" id="KW-0175">Coiled coil</keyword>
<evidence type="ECO:0000256" key="10">
    <source>
        <dbReference type="ARBA" id="ARBA00029447"/>
    </source>
</evidence>
<dbReference type="SUPFAM" id="SSF58104">
    <property type="entry name" value="Methyl-accepting chemotaxis protein (MCP) signaling domain"/>
    <property type="match status" value="1"/>
</dbReference>
<dbReference type="GO" id="GO:0006935">
    <property type="term" value="P:chemotaxis"/>
    <property type="evidence" value="ECO:0007669"/>
    <property type="project" value="UniProtKB-KW"/>
</dbReference>
<feature type="domain" description="HAMP" evidence="15">
    <location>
        <begin position="219"/>
        <end position="271"/>
    </location>
</feature>
<dbReference type="PRINTS" id="PR00260">
    <property type="entry name" value="CHEMTRNSDUCR"/>
</dbReference>
<evidence type="ECO:0000256" key="1">
    <source>
        <dbReference type="ARBA" id="ARBA00004429"/>
    </source>
</evidence>